<feature type="compositionally biased region" description="Basic and acidic residues" evidence="1">
    <location>
        <begin position="45"/>
        <end position="57"/>
    </location>
</feature>
<gene>
    <name evidence="2" type="ORF">NDU88_000095</name>
</gene>
<evidence type="ECO:0000256" key="1">
    <source>
        <dbReference type="SAM" id="MobiDB-lite"/>
    </source>
</evidence>
<evidence type="ECO:0000313" key="3">
    <source>
        <dbReference type="Proteomes" id="UP001066276"/>
    </source>
</evidence>
<name>A0AAV7VVI7_PLEWA</name>
<proteinExistence type="predicted"/>
<feature type="region of interest" description="Disordered" evidence="1">
    <location>
        <begin position="1"/>
        <end position="67"/>
    </location>
</feature>
<sequence length="67" mass="7394">MQPGHTPAKSSPPPASTPQNRRSSVRGSHSAADPRREPPGASVHQRTDGSLSREVREQQWQTSLRRI</sequence>
<feature type="compositionally biased region" description="Polar residues" evidence="1">
    <location>
        <begin position="58"/>
        <end position="67"/>
    </location>
</feature>
<keyword evidence="3" id="KW-1185">Reference proteome</keyword>
<organism evidence="2 3">
    <name type="scientific">Pleurodeles waltl</name>
    <name type="common">Iberian ribbed newt</name>
    <dbReference type="NCBI Taxonomy" id="8319"/>
    <lineage>
        <taxon>Eukaryota</taxon>
        <taxon>Metazoa</taxon>
        <taxon>Chordata</taxon>
        <taxon>Craniata</taxon>
        <taxon>Vertebrata</taxon>
        <taxon>Euteleostomi</taxon>
        <taxon>Amphibia</taxon>
        <taxon>Batrachia</taxon>
        <taxon>Caudata</taxon>
        <taxon>Salamandroidea</taxon>
        <taxon>Salamandridae</taxon>
        <taxon>Pleurodelinae</taxon>
        <taxon>Pleurodeles</taxon>
    </lineage>
</organism>
<comment type="caution">
    <text evidence="2">The sequence shown here is derived from an EMBL/GenBank/DDBJ whole genome shotgun (WGS) entry which is preliminary data.</text>
</comment>
<dbReference type="Proteomes" id="UP001066276">
    <property type="component" value="Chromosome 1_2"/>
</dbReference>
<accession>A0AAV7VVI7</accession>
<reference evidence="2" key="1">
    <citation type="journal article" date="2022" name="bioRxiv">
        <title>Sequencing and chromosome-scale assembly of the giantPleurodeles waltlgenome.</title>
        <authorList>
            <person name="Brown T."/>
            <person name="Elewa A."/>
            <person name="Iarovenko S."/>
            <person name="Subramanian E."/>
            <person name="Araus A.J."/>
            <person name="Petzold A."/>
            <person name="Susuki M."/>
            <person name="Suzuki K.-i.T."/>
            <person name="Hayashi T."/>
            <person name="Toyoda A."/>
            <person name="Oliveira C."/>
            <person name="Osipova E."/>
            <person name="Leigh N.D."/>
            <person name="Simon A."/>
            <person name="Yun M.H."/>
        </authorList>
    </citation>
    <scope>NUCLEOTIDE SEQUENCE</scope>
    <source>
        <strain evidence="2">20211129_DDA</strain>
        <tissue evidence="2">Liver</tissue>
    </source>
</reference>
<dbReference type="EMBL" id="JANPWB010000002">
    <property type="protein sequence ID" value="KAJ1204655.1"/>
    <property type="molecule type" value="Genomic_DNA"/>
</dbReference>
<dbReference type="AlphaFoldDB" id="A0AAV7VVI7"/>
<protein>
    <submittedName>
        <fullName evidence="2">Uncharacterized protein</fullName>
    </submittedName>
</protein>
<evidence type="ECO:0000313" key="2">
    <source>
        <dbReference type="EMBL" id="KAJ1204655.1"/>
    </source>
</evidence>